<dbReference type="eggNOG" id="COG2334">
    <property type="taxonomic scope" value="Bacteria"/>
</dbReference>
<dbReference type="InterPro" id="IPR050249">
    <property type="entry name" value="Pseudomonas-type_ThrB"/>
</dbReference>
<dbReference type="STRING" id="760011.Spico_0263"/>
<protein>
    <submittedName>
        <fullName evidence="2">Aminoglycoside phosphotransferase</fullName>
    </submittedName>
</protein>
<dbReference type="Proteomes" id="UP000007939">
    <property type="component" value="Chromosome"/>
</dbReference>
<organism evidence="2 3">
    <name type="scientific">Parasphaerochaeta coccoides (strain ATCC BAA-1237 / DSM 17374 / SPN1)</name>
    <name type="common">Sphaerochaeta coccoides</name>
    <dbReference type="NCBI Taxonomy" id="760011"/>
    <lineage>
        <taxon>Bacteria</taxon>
        <taxon>Pseudomonadati</taxon>
        <taxon>Spirochaetota</taxon>
        <taxon>Spirochaetia</taxon>
        <taxon>Spirochaetales</taxon>
        <taxon>Sphaerochaetaceae</taxon>
        <taxon>Parasphaerochaeta</taxon>
    </lineage>
</organism>
<dbReference type="HOGENOM" id="CLU_037718_0_0_12"/>
<feature type="domain" description="Aminoglycoside phosphotransferase" evidence="1">
    <location>
        <begin position="22"/>
        <end position="245"/>
    </location>
</feature>
<evidence type="ECO:0000313" key="3">
    <source>
        <dbReference type="Proteomes" id="UP000007939"/>
    </source>
</evidence>
<evidence type="ECO:0000259" key="1">
    <source>
        <dbReference type="Pfam" id="PF01636"/>
    </source>
</evidence>
<accession>F4GH19</accession>
<evidence type="ECO:0000313" key="2">
    <source>
        <dbReference type="EMBL" id="AEC01494.1"/>
    </source>
</evidence>
<reference evidence="2 3" key="2">
    <citation type="journal article" date="2012" name="Stand. Genomic Sci.">
        <title>Complete genome sequence of the termite hindgut bacterium Spirochaeta coccoides type strain (SPN1(T)), reclassification in the genus Sphaerochaeta as Sphaerochaeta coccoides comb. nov. and emendations of the family Spirochaetaceae and the genus Sphaerochaeta.</title>
        <authorList>
            <person name="Abt B."/>
            <person name="Han C."/>
            <person name="Scheuner C."/>
            <person name="Lu M."/>
            <person name="Lapidus A."/>
            <person name="Nolan M."/>
            <person name="Lucas S."/>
            <person name="Hammon N."/>
            <person name="Deshpande S."/>
            <person name="Cheng J.F."/>
            <person name="Tapia R."/>
            <person name="Goodwin L.A."/>
            <person name="Pitluck S."/>
            <person name="Liolios K."/>
            <person name="Pagani I."/>
            <person name="Ivanova N."/>
            <person name="Mavromatis K."/>
            <person name="Mikhailova N."/>
            <person name="Huntemann M."/>
            <person name="Pati A."/>
            <person name="Chen A."/>
            <person name="Palaniappan K."/>
            <person name="Land M."/>
            <person name="Hauser L."/>
            <person name="Brambilla E.M."/>
            <person name="Rohde M."/>
            <person name="Spring S."/>
            <person name="Gronow S."/>
            <person name="Goker M."/>
            <person name="Woyke T."/>
            <person name="Bristow J."/>
            <person name="Eisen J.A."/>
            <person name="Markowitz V."/>
            <person name="Hugenholtz P."/>
            <person name="Kyrpides N.C."/>
            <person name="Klenk H.P."/>
            <person name="Detter J.C."/>
        </authorList>
    </citation>
    <scope>NUCLEOTIDE SEQUENCE [LARGE SCALE GENOMIC DNA]</scope>
    <source>
        <strain evidence="3">ATCC BAA-1237 / DSM 17374 / SPN1</strain>
    </source>
</reference>
<name>F4GH19_PARC1</name>
<dbReference type="KEGG" id="scc:Spico_0263"/>
<dbReference type="Pfam" id="PF01636">
    <property type="entry name" value="APH"/>
    <property type="match status" value="1"/>
</dbReference>
<dbReference type="OrthoDB" id="526037at2"/>
<dbReference type="InterPro" id="IPR011009">
    <property type="entry name" value="Kinase-like_dom_sf"/>
</dbReference>
<dbReference type="AlphaFoldDB" id="F4GH19"/>
<keyword evidence="3" id="KW-1185">Reference proteome</keyword>
<dbReference type="PANTHER" id="PTHR21064">
    <property type="entry name" value="AMINOGLYCOSIDE PHOSPHOTRANSFERASE DOMAIN-CONTAINING PROTEIN-RELATED"/>
    <property type="match status" value="1"/>
</dbReference>
<dbReference type="RefSeq" id="WP_013738890.1">
    <property type="nucleotide sequence ID" value="NC_015436.1"/>
</dbReference>
<gene>
    <name evidence="2" type="ordered locus">Spico_0263</name>
</gene>
<reference evidence="3" key="1">
    <citation type="submission" date="2011-04" db="EMBL/GenBank/DDBJ databases">
        <title>The complete genome of Spirochaeta coccoides DSM 17374.</title>
        <authorList>
            <person name="Lucas S."/>
            <person name="Copeland A."/>
            <person name="Lapidus A."/>
            <person name="Bruce D."/>
            <person name="Goodwin L."/>
            <person name="Pitluck S."/>
            <person name="Peters L."/>
            <person name="Kyrpides N."/>
            <person name="Mavromatis K."/>
            <person name="Pagani I."/>
            <person name="Ivanova N."/>
            <person name="Ovchinnikova G."/>
            <person name="Lu M."/>
            <person name="Detter J.C."/>
            <person name="Tapia R."/>
            <person name="Han C."/>
            <person name="Land M."/>
            <person name="Hauser L."/>
            <person name="Markowitz V."/>
            <person name="Cheng J.-F."/>
            <person name="Hugenholtz P."/>
            <person name="Woyke T."/>
            <person name="Wu D."/>
            <person name="Spring S."/>
            <person name="Schroeder M."/>
            <person name="Brambilla E."/>
            <person name="Klenk H.-P."/>
            <person name="Eisen J.A."/>
        </authorList>
    </citation>
    <scope>NUCLEOTIDE SEQUENCE [LARGE SCALE GENOMIC DNA]</scope>
    <source>
        <strain evidence="3">ATCC BAA-1237 / DSM 17374 / SPN1</strain>
    </source>
</reference>
<dbReference type="EMBL" id="CP002659">
    <property type="protein sequence ID" value="AEC01494.1"/>
    <property type="molecule type" value="Genomic_DNA"/>
</dbReference>
<sequence length="360" mass="41429">MGIRQAKRFRTQGHPIYCALYGMGHINETFLVKTDTSAAYIMQKINTGVFQDPVSLMRNISSVTSHVSSKKSPLVSLRLIPTTEGFDYLVDDDGFYWRMYNFIENSICLQKAETEDDFRESAVAFGTFQNLLSDFPAHTLVETIPHFHDTPYRYRNFQDMVEADAFDRVAEVVREIDFVHERAGYMSVLMDLWKKGDLPLRVTHNDTKLNNVLLDEKTRKALCVIDLDTVMPGFSVNDYGDSIRFGASLASEDETDLSKVVFSLDYFEAYTDGFLSACGSSLTDEEILHLRDGAKMMTLECGMRFLTDYISGDVYFRIHRAKQNIDRCRTQFSLVSQMEQSWDQMEDIIVRKAHQYRLSH</sequence>
<dbReference type="InterPro" id="IPR002575">
    <property type="entry name" value="Aminoglycoside_PTrfase"/>
</dbReference>
<dbReference type="PANTHER" id="PTHR21064:SF5">
    <property type="entry name" value="SLR1880 PROTEIN"/>
    <property type="match status" value="1"/>
</dbReference>
<dbReference type="SUPFAM" id="SSF56112">
    <property type="entry name" value="Protein kinase-like (PK-like)"/>
    <property type="match status" value="1"/>
</dbReference>
<proteinExistence type="predicted"/>